<feature type="region of interest" description="Disordered" evidence="13">
    <location>
        <begin position="42"/>
        <end position="172"/>
    </location>
</feature>
<feature type="non-terminal residue" evidence="16">
    <location>
        <position position="1"/>
    </location>
</feature>
<comment type="similarity">
    <text evidence="4">Belongs to the HMBS family.</text>
</comment>
<dbReference type="Pfam" id="PF03900">
    <property type="entry name" value="Porphobil_deamC"/>
    <property type="match status" value="1"/>
</dbReference>
<evidence type="ECO:0000256" key="7">
    <source>
        <dbReference type="ARBA" id="ARBA00022679"/>
    </source>
</evidence>
<evidence type="ECO:0000256" key="6">
    <source>
        <dbReference type="ARBA" id="ARBA00016519"/>
    </source>
</evidence>
<evidence type="ECO:0000256" key="10">
    <source>
        <dbReference type="ARBA" id="ARBA00030685"/>
    </source>
</evidence>
<evidence type="ECO:0000256" key="9">
    <source>
        <dbReference type="ARBA" id="ARBA00023244"/>
    </source>
</evidence>
<organism evidence="16 17">
    <name type="scientific">Alternaria burnsii</name>
    <dbReference type="NCBI Taxonomy" id="1187904"/>
    <lineage>
        <taxon>Eukaryota</taxon>
        <taxon>Fungi</taxon>
        <taxon>Dikarya</taxon>
        <taxon>Ascomycota</taxon>
        <taxon>Pezizomycotina</taxon>
        <taxon>Dothideomycetes</taxon>
        <taxon>Pleosporomycetidae</taxon>
        <taxon>Pleosporales</taxon>
        <taxon>Pleosporineae</taxon>
        <taxon>Pleosporaceae</taxon>
        <taxon>Alternaria</taxon>
        <taxon>Alternaria sect. Alternaria</taxon>
    </lineage>
</organism>
<evidence type="ECO:0000256" key="2">
    <source>
        <dbReference type="ARBA" id="ARBA00002869"/>
    </source>
</evidence>
<evidence type="ECO:0000256" key="12">
    <source>
        <dbReference type="ARBA" id="ARBA00048169"/>
    </source>
</evidence>
<dbReference type="Gene3D" id="3.30.160.40">
    <property type="entry name" value="Porphobilinogen deaminase, C-terminal domain"/>
    <property type="match status" value="1"/>
</dbReference>
<feature type="domain" description="Porphobilinogen deaminase N-terminal" evidence="14">
    <location>
        <begin position="173"/>
        <end position="392"/>
    </location>
</feature>
<dbReference type="PANTHER" id="PTHR11557">
    <property type="entry name" value="PORPHOBILINOGEN DEAMINASE"/>
    <property type="match status" value="1"/>
</dbReference>
<dbReference type="Pfam" id="PF01379">
    <property type="entry name" value="Porphobil_deam"/>
    <property type="match status" value="1"/>
</dbReference>
<evidence type="ECO:0000259" key="14">
    <source>
        <dbReference type="Pfam" id="PF01379"/>
    </source>
</evidence>
<dbReference type="InterPro" id="IPR036803">
    <property type="entry name" value="Porphobilinogen_deaminase_C_sf"/>
</dbReference>
<dbReference type="EMBL" id="JAAABM010000004">
    <property type="protein sequence ID" value="KAF7678483.1"/>
    <property type="molecule type" value="Genomic_DNA"/>
</dbReference>
<name>A0A8H7BC06_9PLEO</name>
<accession>A0A8H7BC06</accession>
<dbReference type="PRINTS" id="PR00151">
    <property type="entry name" value="PORPHBDMNASE"/>
</dbReference>
<comment type="caution">
    <text evidence="16">The sequence shown here is derived from an EMBL/GenBank/DDBJ whole genome shotgun (WGS) entry which is preliminary data.</text>
</comment>
<evidence type="ECO:0000313" key="16">
    <source>
        <dbReference type="EMBL" id="KAF7678483.1"/>
    </source>
</evidence>
<dbReference type="SUPFAM" id="SSF54782">
    <property type="entry name" value="Porphobilinogen deaminase (hydroxymethylbilane synthase), C-terminal domain"/>
    <property type="match status" value="1"/>
</dbReference>
<evidence type="ECO:0000256" key="5">
    <source>
        <dbReference type="ARBA" id="ARBA00012655"/>
    </source>
</evidence>
<dbReference type="InterPro" id="IPR000860">
    <property type="entry name" value="HemC"/>
</dbReference>
<evidence type="ECO:0000256" key="3">
    <source>
        <dbReference type="ARBA" id="ARBA00004735"/>
    </source>
</evidence>
<keyword evidence="17" id="KW-1185">Reference proteome</keyword>
<evidence type="ECO:0000256" key="13">
    <source>
        <dbReference type="SAM" id="MobiDB-lite"/>
    </source>
</evidence>
<feature type="domain" description="Porphobilinogen deaminase C-terminal" evidence="15">
    <location>
        <begin position="405"/>
        <end position="432"/>
    </location>
</feature>
<evidence type="ECO:0000256" key="4">
    <source>
        <dbReference type="ARBA" id="ARBA00005638"/>
    </source>
</evidence>
<proteinExistence type="inferred from homology"/>
<keyword evidence="8" id="KW-0350">Heme biosynthesis</keyword>
<dbReference type="RefSeq" id="XP_038788618.1">
    <property type="nucleotide sequence ID" value="XM_038928911.1"/>
</dbReference>
<sequence length="540" mass="58727">PTSESFKYHSTCIPKMPFTTQLRTISRPFIQQSHLFKQTSIRMSSTNQYGQGASHATGQSAVPNKVQEAAPKGLEESLPESVHPTGSNPNSQSTSKTHALNDGEDSVVPKKIQEIVPESVERGKSSPQLSPQHWRQTHTQSIMASATAADIQGPSHANPEGLNTSASTQFPPINIGTRNSVLAQIQARAVERNLKDAYPDRTFNICPVVVQGDRDKITPLQQLSQGENAKSLWTGELESMLESGDLDIIVHCLKDMPTQLPDHLEIGAILEREDPRDALLISPRLPKETTLATLPQGATIGTSSVRRAATLRKLYPHLKFADLRGNVGTRLAKLDAEDSPYSAIILAAAGLKRMGLDNRITQYLSSTSGGMLHAVGQGALGIEIRKNDKAMKDIMSGIRCERTTRACSAERALLRTLEGGCSVPIGVETSWRGGKGLAIGTQPAKDYDKHGNAVEEEEPDIDDQELVLSAMVVSVDGKEFVEYQAARKVRTAEEAEEMGQEVAKVLIEKGADKILEKINVEKQWAAKKQLEELRAKAASS</sequence>
<comment type="pathway">
    <text evidence="3">Porphyrin-containing compound metabolism; protoporphyrin-IX biosynthesis; coproporphyrinogen-III from 5-aminolevulinate: step 2/4.</text>
</comment>
<evidence type="ECO:0000256" key="8">
    <source>
        <dbReference type="ARBA" id="ARBA00023133"/>
    </source>
</evidence>
<feature type="compositionally biased region" description="Polar residues" evidence="13">
    <location>
        <begin position="161"/>
        <end position="172"/>
    </location>
</feature>
<evidence type="ECO:0000256" key="11">
    <source>
        <dbReference type="ARBA" id="ARBA00033064"/>
    </source>
</evidence>
<dbReference type="Proteomes" id="UP000596902">
    <property type="component" value="Unassembled WGS sequence"/>
</dbReference>
<dbReference type="AlphaFoldDB" id="A0A8H7BC06"/>
<dbReference type="FunFam" id="3.40.190.10:FF:000086">
    <property type="entry name" value="Probable porphobilinogen deaminase"/>
    <property type="match status" value="1"/>
</dbReference>
<keyword evidence="9" id="KW-0627">Porphyrin biosynthesis</keyword>
<feature type="compositionally biased region" description="Polar residues" evidence="13">
    <location>
        <begin position="42"/>
        <end position="62"/>
    </location>
</feature>
<dbReference type="GO" id="GO:0004418">
    <property type="term" value="F:hydroxymethylbilane synthase activity"/>
    <property type="evidence" value="ECO:0007669"/>
    <property type="project" value="UniProtKB-EC"/>
</dbReference>
<dbReference type="GO" id="GO:0005737">
    <property type="term" value="C:cytoplasm"/>
    <property type="evidence" value="ECO:0007669"/>
    <property type="project" value="TreeGrafter"/>
</dbReference>
<evidence type="ECO:0000313" key="17">
    <source>
        <dbReference type="Proteomes" id="UP000596902"/>
    </source>
</evidence>
<feature type="compositionally biased region" description="Polar residues" evidence="13">
    <location>
        <begin position="125"/>
        <end position="144"/>
    </location>
</feature>
<dbReference type="InterPro" id="IPR022417">
    <property type="entry name" value="Porphobilin_deaminase_N"/>
</dbReference>
<dbReference type="SUPFAM" id="SSF53850">
    <property type="entry name" value="Periplasmic binding protein-like II"/>
    <property type="match status" value="1"/>
</dbReference>
<gene>
    <name evidence="16" type="ORF">GT037_003864</name>
</gene>
<feature type="compositionally biased region" description="Polar residues" evidence="13">
    <location>
        <begin position="84"/>
        <end position="98"/>
    </location>
</feature>
<dbReference type="CDD" id="cd13645">
    <property type="entry name" value="PBP2_HuPBGD_like"/>
    <property type="match status" value="1"/>
</dbReference>
<protein>
    <recommendedName>
        <fullName evidence="6">Porphobilinogen deaminase</fullName>
        <ecNumber evidence="5">2.5.1.61</ecNumber>
    </recommendedName>
    <alternativeName>
        <fullName evidence="11">Hydroxymethylbilane synthase</fullName>
    </alternativeName>
    <alternativeName>
        <fullName evidence="10">Pre-uroporphyrinogen synthase</fullName>
    </alternativeName>
</protein>
<dbReference type="FunFam" id="3.40.190.10:FF:000005">
    <property type="entry name" value="Porphobilinogen deaminase"/>
    <property type="match status" value="1"/>
</dbReference>
<dbReference type="EC" id="2.5.1.61" evidence="5"/>
<comment type="function">
    <text evidence="2">Tetrapolymerization of the monopyrrole PBG into the hydroxymethylbilane pre-uroporphyrinogen in several discrete steps.</text>
</comment>
<dbReference type="NCBIfam" id="TIGR00212">
    <property type="entry name" value="hemC"/>
    <property type="match status" value="1"/>
</dbReference>
<feature type="compositionally biased region" description="Basic and acidic residues" evidence="13">
    <location>
        <begin position="107"/>
        <end position="124"/>
    </location>
</feature>
<dbReference type="PANTHER" id="PTHR11557:SF0">
    <property type="entry name" value="PORPHOBILINOGEN DEAMINASE"/>
    <property type="match status" value="1"/>
</dbReference>
<dbReference type="InterPro" id="IPR022419">
    <property type="entry name" value="Porphobilin_deaminase_cofac_BS"/>
</dbReference>
<comment type="cofactor">
    <cofactor evidence="1">
        <name>dipyrromethane</name>
        <dbReference type="ChEBI" id="CHEBI:60342"/>
    </cofactor>
</comment>
<evidence type="ECO:0000256" key="1">
    <source>
        <dbReference type="ARBA" id="ARBA00001916"/>
    </source>
</evidence>
<evidence type="ECO:0000259" key="15">
    <source>
        <dbReference type="Pfam" id="PF03900"/>
    </source>
</evidence>
<dbReference type="GO" id="GO:0006782">
    <property type="term" value="P:protoporphyrinogen IX biosynthetic process"/>
    <property type="evidence" value="ECO:0007669"/>
    <property type="project" value="UniProtKB-UniPathway"/>
</dbReference>
<dbReference type="UniPathway" id="UPA00251">
    <property type="reaction ID" value="UER00319"/>
</dbReference>
<dbReference type="PROSITE" id="PS00533">
    <property type="entry name" value="PORPHOBILINOGEN_DEAM"/>
    <property type="match status" value="1"/>
</dbReference>
<dbReference type="InterPro" id="IPR022418">
    <property type="entry name" value="Porphobilinogen_deaminase_C"/>
</dbReference>
<reference evidence="16" key="1">
    <citation type="submission" date="2020-01" db="EMBL/GenBank/DDBJ databases">
        <authorList>
            <person name="Feng Z.H.Z."/>
        </authorList>
    </citation>
    <scope>NUCLEOTIDE SEQUENCE</scope>
    <source>
        <strain evidence="16">CBS107.38</strain>
    </source>
</reference>
<comment type="catalytic activity">
    <reaction evidence="12">
        <text>4 porphobilinogen + H2O = hydroxymethylbilane + 4 NH4(+)</text>
        <dbReference type="Rhea" id="RHEA:13185"/>
        <dbReference type="ChEBI" id="CHEBI:15377"/>
        <dbReference type="ChEBI" id="CHEBI:28938"/>
        <dbReference type="ChEBI" id="CHEBI:57845"/>
        <dbReference type="ChEBI" id="CHEBI:58126"/>
        <dbReference type="EC" id="2.5.1.61"/>
    </reaction>
</comment>
<keyword evidence="7" id="KW-0808">Transferase</keyword>
<dbReference type="GeneID" id="62202089"/>
<reference evidence="16" key="2">
    <citation type="submission" date="2020-08" db="EMBL/GenBank/DDBJ databases">
        <title>Draft Genome Sequence of Cumin Blight Pathogen Alternaria burnsii.</title>
        <authorList>
            <person name="Feng Z."/>
        </authorList>
    </citation>
    <scope>NUCLEOTIDE SEQUENCE</scope>
    <source>
        <strain evidence="16">CBS107.38</strain>
    </source>
</reference>
<dbReference type="Gene3D" id="3.40.190.10">
    <property type="entry name" value="Periplasmic binding protein-like II"/>
    <property type="match status" value="2"/>
</dbReference>